<keyword evidence="3" id="KW-1185">Reference proteome</keyword>
<dbReference type="EMBL" id="MEIA01000152">
    <property type="protein sequence ID" value="OJF13457.1"/>
    <property type="molecule type" value="Genomic_DNA"/>
</dbReference>
<dbReference type="Pfam" id="PF20530">
    <property type="entry name" value="DUF6745"/>
    <property type="match status" value="1"/>
</dbReference>
<organism evidence="2 3">
    <name type="scientific">Couchioplanes caeruleus subsp. caeruleus</name>
    <dbReference type="NCBI Taxonomy" id="56427"/>
    <lineage>
        <taxon>Bacteria</taxon>
        <taxon>Bacillati</taxon>
        <taxon>Actinomycetota</taxon>
        <taxon>Actinomycetes</taxon>
        <taxon>Micromonosporales</taxon>
        <taxon>Micromonosporaceae</taxon>
        <taxon>Couchioplanes</taxon>
    </lineage>
</organism>
<gene>
    <name evidence="2" type="ORF">BG844_15050</name>
</gene>
<dbReference type="Proteomes" id="UP000182486">
    <property type="component" value="Unassembled WGS sequence"/>
</dbReference>
<sequence>MDSPAAALPHTTGIPGHDDLHAWLRPLPPRGRPPVAVDIAASWSHLLAALEAAADHPDLEPARHVRKDDKPWPELPPEAALEAGVPLRVVVRRGVQDALRTALMENVALPVRAALGPPARLPICWYGQQDASWIAQHDVLRRLGLSHPAPCDITDLDDWAALARAAGWWWPCQEVCVAVERPARIGPEVVVYRDGSRRRGGSDG</sequence>
<comment type="caution">
    <text evidence="2">The sequence shown here is derived from an EMBL/GenBank/DDBJ whole genome shotgun (WGS) entry which is preliminary data.</text>
</comment>
<protein>
    <recommendedName>
        <fullName evidence="1">DUF6745 domain-containing protein</fullName>
    </recommendedName>
</protein>
<evidence type="ECO:0000313" key="2">
    <source>
        <dbReference type="EMBL" id="OJF13457.1"/>
    </source>
</evidence>
<dbReference type="AlphaFoldDB" id="A0A1K0FKX7"/>
<dbReference type="RefSeq" id="WP_244945695.1">
    <property type="nucleotide sequence ID" value="NZ_MEIA01000152.1"/>
</dbReference>
<evidence type="ECO:0000259" key="1">
    <source>
        <dbReference type="Pfam" id="PF20530"/>
    </source>
</evidence>
<evidence type="ECO:0000313" key="3">
    <source>
        <dbReference type="Proteomes" id="UP000182486"/>
    </source>
</evidence>
<name>A0A1K0FKX7_9ACTN</name>
<accession>A0A1K0FKX7</accession>
<dbReference type="InterPro" id="IPR046633">
    <property type="entry name" value="DUF6745"/>
</dbReference>
<reference evidence="2 3" key="1">
    <citation type="submission" date="2016-09" db="EMBL/GenBank/DDBJ databases">
        <title>Couchioplanes caeruleus draft genome sequence.</title>
        <authorList>
            <person name="Sheehan J."/>
            <person name="Caffrey P."/>
        </authorList>
    </citation>
    <scope>NUCLEOTIDE SEQUENCE [LARGE SCALE GENOMIC DNA]</scope>
    <source>
        <strain evidence="2 3">DSM 43634</strain>
    </source>
</reference>
<feature type="domain" description="DUF6745" evidence="1">
    <location>
        <begin position="126"/>
        <end position="186"/>
    </location>
</feature>
<proteinExistence type="predicted"/>